<dbReference type="RefSeq" id="WP_146174423.1">
    <property type="nucleotide sequence ID" value="NZ_JAKUCO010000032.1"/>
</dbReference>
<keyword evidence="2" id="KW-1185">Reference proteome</keyword>
<dbReference type="EMBL" id="JAYLVJ010000037">
    <property type="protein sequence ID" value="MEO1757378.1"/>
    <property type="molecule type" value="Genomic_DNA"/>
</dbReference>
<proteinExistence type="predicted"/>
<dbReference type="Proteomes" id="UP001462961">
    <property type="component" value="Unassembled WGS sequence"/>
</dbReference>
<reference evidence="1 2" key="1">
    <citation type="submission" date="2024-01" db="EMBL/GenBank/DDBJ databases">
        <title>The diversity of rhizobia nodulating Mimosa spp. in eleven states of Brazil covering several biomes is determined by host plant, location, and edaphic factors.</title>
        <authorList>
            <person name="Rouws L."/>
            <person name="Barauna A."/>
            <person name="Beukes C."/>
            <person name="De Faria S.M."/>
            <person name="Gross E."/>
            <person name="Dos Reis Junior F.B."/>
            <person name="Simon M."/>
            <person name="Maluk M."/>
            <person name="Odee D.W."/>
            <person name="Kenicer G."/>
            <person name="Young J.P.W."/>
            <person name="Reis V.M."/>
            <person name="Zilli J."/>
            <person name="James E.K."/>
        </authorList>
    </citation>
    <scope>NUCLEOTIDE SEQUENCE [LARGE SCALE GENOMIC DNA]</scope>
    <source>
        <strain evidence="1 2">JHI1651</strain>
    </source>
</reference>
<protein>
    <submittedName>
        <fullName evidence="1">Uncharacterized protein</fullName>
    </submittedName>
</protein>
<evidence type="ECO:0000313" key="1">
    <source>
        <dbReference type="EMBL" id="MEO1757378.1"/>
    </source>
</evidence>
<sequence length="75" mass="8347">MAKQCVEQWAFDVHDVPAEEAVERSCFQHSKRHAVTTRRGFRCARIFSATRALRVPVNRNHLLAAANGGARGESA</sequence>
<organism evidence="1 2">
    <name type="scientific">Paraburkholderia caribensis</name>
    <dbReference type="NCBI Taxonomy" id="75105"/>
    <lineage>
        <taxon>Bacteria</taxon>
        <taxon>Pseudomonadati</taxon>
        <taxon>Pseudomonadota</taxon>
        <taxon>Betaproteobacteria</taxon>
        <taxon>Burkholderiales</taxon>
        <taxon>Burkholderiaceae</taxon>
        <taxon>Paraburkholderia</taxon>
    </lineage>
</organism>
<comment type="caution">
    <text evidence="1">The sequence shown here is derived from an EMBL/GenBank/DDBJ whole genome shotgun (WGS) entry which is preliminary data.</text>
</comment>
<name>A0ABV0E1T8_9BURK</name>
<accession>A0ABV0E1T8</accession>
<evidence type="ECO:0000313" key="2">
    <source>
        <dbReference type="Proteomes" id="UP001462961"/>
    </source>
</evidence>
<gene>
    <name evidence="1" type="ORF">VOI32_26015</name>
</gene>